<dbReference type="PANTHER" id="PTHR30432">
    <property type="entry name" value="TRANSCRIPTIONAL REGULATOR MODE"/>
    <property type="match status" value="1"/>
</dbReference>
<dbReference type="SUPFAM" id="SSF46785">
    <property type="entry name" value="Winged helix' DNA-binding domain"/>
    <property type="match status" value="1"/>
</dbReference>
<dbReference type="GO" id="GO:0003700">
    <property type="term" value="F:DNA-binding transcription factor activity"/>
    <property type="evidence" value="ECO:0007669"/>
    <property type="project" value="InterPro"/>
</dbReference>
<dbReference type="InterPro" id="IPR036390">
    <property type="entry name" value="WH_DNA-bd_sf"/>
</dbReference>
<dbReference type="AlphaFoldDB" id="A0A8S8XJH9"/>
<evidence type="ECO:0000313" key="3">
    <source>
        <dbReference type="Proteomes" id="UP000681075"/>
    </source>
</evidence>
<dbReference type="InterPro" id="IPR036388">
    <property type="entry name" value="WH-like_DNA-bd_sf"/>
</dbReference>
<dbReference type="InterPro" id="IPR051815">
    <property type="entry name" value="Molybdate_resp_trans_reg"/>
</dbReference>
<dbReference type="RefSeq" id="WP_420244793.1">
    <property type="nucleotide sequence ID" value="NZ_BOPV01000001.1"/>
</dbReference>
<organism evidence="2 3">
    <name type="scientific">Roseiterribacter gracilis</name>
    <dbReference type="NCBI Taxonomy" id="2812848"/>
    <lineage>
        <taxon>Bacteria</taxon>
        <taxon>Pseudomonadati</taxon>
        <taxon>Pseudomonadota</taxon>
        <taxon>Alphaproteobacteria</taxon>
        <taxon>Rhodospirillales</taxon>
        <taxon>Roseiterribacteraceae</taxon>
        <taxon>Roseiterribacter</taxon>
    </lineage>
</organism>
<proteinExistence type="predicted"/>
<sequence length="113" mass="12051">MPRVSIRLVLDEKAAIGPGKIALLRGIEGVGSIAQAAKALRMSYARAWSLIDELNRLFTDKLVETETGGRKGGGAQLTDLGRTVLALYDEINTDINGRHAGALAKLPRKPNGT</sequence>
<protein>
    <submittedName>
        <fullName evidence="2">LysR family transcriptional regulator</fullName>
    </submittedName>
</protein>
<reference evidence="2" key="1">
    <citation type="submission" date="2021-02" db="EMBL/GenBank/DDBJ databases">
        <title>Genome sequence of Rhodospirillales sp. strain TMPK1 isolated from soil.</title>
        <authorList>
            <person name="Nakai R."/>
            <person name="Kusada H."/>
            <person name="Tamaki H."/>
        </authorList>
    </citation>
    <scope>NUCLEOTIDE SEQUENCE</scope>
    <source>
        <strain evidence="2">TMPK1</strain>
    </source>
</reference>
<name>A0A8S8XJH9_9PROT</name>
<dbReference type="Proteomes" id="UP000681075">
    <property type="component" value="Unassembled WGS sequence"/>
</dbReference>
<dbReference type="InterPro" id="IPR000847">
    <property type="entry name" value="LysR_HTH_N"/>
</dbReference>
<evidence type="ECO:0000313" key="2">
    <source>
        <dbReference type="EMBL" id="GIL41345.1"/>
    </source>
</evidence>
<feature type="domain" description="HTH lysR-type" evidence="1">
    <location>
        <begin position="31"/>
        <end position="82"/>
    </location>
</feature>
<keyword evidence="3" id="KW-1185">Reference proteome</keyword>
<accession>A0A8S8XJH9</accession>
<comment type="caution">
    <text evidence="2">The sequence shown here is derived from an EMBL/GenBank/DDBJ whole genome shotgun (WGS) entry which is preliminary data.</text>
</comment>
<gene>
    <name evidence="2" type="primary">modE</name>
    <name evidence="2" type="ORF">TMPK1_35820</name>
</gene>
<dbReference type="Pfam" id="PF00126">
    <property type="entry name" value="HTH_1"/>
    <property type="match status" value="1"/>
</dbReference>
<dbReference type="Gene3D" id="1.10.10.10">
    <property type="entry name" value="Winged helix-like DNA-binding domain superfamily/Winged helix DNA-binding domain"/>
    <property type="match status" value="1"/>
</dbReference>
<dbReference type="PANTHER" id="PTHR30432:SF1">
    <property type="entry name" value="DNA-BINDING TRANSCRIPTIONAL DUAL REGULATOR MODE"/>
    <property type="match status" value="1"/>
</dbReference>
<dbReference type="EMBL" id="BOPV01000001">
    <property type="protein sequence ID" value="GIL41345.1"/>
    <property type="molecule type" value="Genomic_DNA"/>
</dbReference>
<evidence type="ECO:0000259" key="1">
    <source>
        <dbReference type="Pfam" id="PF00126"/>
    </source>
</evidence>